<keyword evidence="2" id="KW-0203">Cytokinin biosynthesis</keyword>
<protein>
    <recommendedName>
        <fullName evidence="2">Cytokinin riboside 5'-monophosphate phosphoribohydrolase</fullName>
        <ecNumber evidence="2">3.2.2.n1</ecNumber>
    </recommendedName>
</protein>
<dbReference type="Pfam" id="PF03641">
    <property type="entry name" value="Lysine_decarbox"/>
    <property type="match status" value="1"/>
</dbReference>
<dbReference type="STRING" id="226506.SAMN04488519_10549"/>
<dbReference type="InterPro" id="IPR005269">
    <property type="entry name" value="LOG"/>
</dbReference>
<dbReference type="PANTHER" id="PTHR43393:SF3">
    <property type="entry name" value="LYSINE DECARBOXYLASE-LIKE PROTEIN"/>
    <property type="match status" value="1"/>
</dbReference>
<name>A0A1I5FTJ5_9BACT</name>
<dbReference type="Gene3D" id="3.40.50.450">
    <property type="match status" value="1"/>
</dbReference>
<evidence type="ECO:0000256" key="1">
    <source>
        <dbReference type="ARBA" id="ARBA00000274"/>
    </source>
</evidence>
<comment type="catalytic activity">
    <reaction evidence="1">
        <text>AMP + H2O = D-ribose 5-phosphate + adenine</text>
        <dbReference type="Rhea" id="RHEA:20129"/>
        <dbReference type="ChEBI" id="CHEBI:15377"/>
        <dbReference type="ChEBI" id="CHEBI:16708"/>
        <dbReference type="ChEBI" id="CHEBI:78346"/>
        <dbReference type="ChEBI" id="CHEBI:456215"/>
        <dbReference type="EC" id="3.2.2.4"/>
    </reaction>
</comment>
<dbReference type="Proteomes" id="UP000199564">
    <property type="component" value="Unassembled WGS sequence"/>
</dbReference>
<reference evidence="4" key="1">
    <citation type="submission" date="2016-10" db="EMBL/GenBank/DDBJ databases">
        <authorList>
            <person name="Varghese N."/>
            <person name="Submissions S."/>
        </authorList>
    </citation>
    <scope>NUCLEOTIDE SEQUENCE [LARGE SCALE GENOMIC DNA]</scope>
    <source>
        <strain evidence="4">DSM 15282</strain>
    </source>
</reference>
<comment type="similarity">
    <text evidence="2">Belongs to the LOG family.</text>
</comment>
<evidence type="ECO:0000313" key="3">
    <source>
        <dbReference type="EMBL" id="SFO27114.1"/>
    </source>
</evidence>
<dbReference type="GO" id="GO:0008714">
    <property type="term" value="F:AMP nucleosidase activity"/>
    <property type="evidence" value="ECO:0007669"/>
    <property type="project" value="UniProtKB-EC"/>
</dbReference>
<dbReference type="AlphaFoldDB" id="A0A1I5FTJ5"/>
<gene>
    <name evidence="3" type="ORF">SAMN04488519_10549</name>
</gene>
<dbReference type="InterPro" id="IPR031100">
    <property type="entry name" value="LOG_fam"/>
</dbReference>
<dbReference type="PANTHER" id="PTHR43393">
    <property type="entry name" value="CYTOKININ RIBOSIDE 5'-MONOPHOSPHATE PHOSPHORIBOHYDROLASE"/>
    <property type="match status" value="1"/>
</dbReference>
<evidence type="ECO:0000313" key="4">
    <source>
        <dbReference type="Proteomes" id="UP000199564"/>
    </source>
</evidence>
<evidence type="ECO:0000256" key="2">
    <source>
        <dbReference type="RuleBase" id="RU363015"/>
    </source>
</evidence>
<dbReference type="SUPFAM" id="SSF102405">
    <property type="entry name" value="MCP/YpsA-like"/>
    <property type="match status" value="1"/>
</dbReference>
<dbReference type="GO" id="GO:0009691">
    <property type="term" value="P:cytokinin biosynthetic process"/>
    <property type="evidence" value="ECO:0007669"/>
    <property type="project" value="UniProtKB-UniRule"/>
</dbReference>
<dbReference type="GO" id="GO:0005829">
    <property type="term" value="C:cytosol"/>
    <property type="evidence" value="ECO:0007669"/>
    <property type="project" value="TreeGrafter"/>
</dbReference>
<dbReference type="RefSeq" id="WP_091653188.1">
    <property type="nucleotide sequence ID" value="NZ_FOVW01000005.1"/>
</dbReference>
<sequence length="240" mass="27304">MSNLEDKQQEDKIRKAFKERDWSEIKSADSWAIFKVMSEFVEGFEKLAKIGPCVSIFGSARTPRDHSHYKMAEDIAAKLVRHGYGVITGGGPGIMEAGNKGAHSEGGKSVGLNIVLPFEQFNNIYIDRDKLITFDYFFVRKVMFIRYSQGFVVLPGGFGTMDELFEALTLIQTNKIGRFPIVLVGKDYWEGLVDWIKKTLLSHKYINEEDLDLFSVVEDATEAVRVIDDFYSKYLLSPNF</sequence>
<accession>A0A1I5FTJ5</accession>
<dbReference type="InterPro" id="IPR052341">
    <property type="entry name" value="LOG_family_nucleotidases"/>
</dbReference>
<dbReference type="FunFam" id="3.40.50.450:FF:000011">
    <property type="entry name" value="TIGR00730 family Rossman fold protein"/>
    <property type="match status" value="1"/>
</dbReference>
<keyword evidence="4" id="KW-1185">Reference proteome</keyword>
<organism evidence="3 4">
    <name type="scientific">Algoriphagus ornithinivorans</name>
    <dbReference type="NCBI Taxonomy" id="226506"/>
    <lineage>
        <taxon>Bacteria</taxon>
        <taxon>Pseudomonadati</taxon>
        <taxon>Bacteroidota</taxon>
        <taxon>Cytophagia</taxon>
        <taxon>Cytophagales</taxon>
        <taxon>Cyclobacteriaceae</taxon>
        <taxon>Algoriphagus</taxon>
    </lineage>
</organism>
<dbReference type="NCBIfam" id="TIGR00730">
    <property type="entry name" value="Rossman fold protein, TIGR00730 family"/>
    <property type="match status" value="1"/>
</dbReference>
<keyword evidence="2" id="KW-0378">Hydrolase</keyword>
<proteinExistence type="inferred from homology"/>
<dbReference type="EC" id="3.2.2.n1" evidence="2"/>
<dbReference type="EMBL" id="FOVW01000005">
    <property type="protein sequence ID" value="SFO27114.1"/>
    <property type="molecule type" value="Genomic_DNA"/>
</dbReference>